<dbReference type="Pfam" id="PF01370">
    <property type="entry name" value="Epimerase"/>
    <property type="match status" value="1"/>
</dbReference>
<organism evidence="4 5">
    <name type="scientific">Paraburkholderia ribeironis</name>
    <dbReference type="NCBI Taxonomy" id="1247936"/>
    <lineage>
        <taxon>Bacteria</taxon>
        <taxon>Pseudomonadati</taxon>
        <taxon>Pseudomonadota</taxon>
        <taxon>Betaproteobacteria</taxon>
        <taxon>Burkholderiales</taxon>
        <taxon>Burkholderiaceae</taxon>
        <taxon>Paraburkholderia</taxon>
    </lineage>
</organism>
<dbReference type="EMBL" id="CYGX02000003">
    <property type="protein sequence ID" value="SIT35094.1"/>
    <property type="molecule type" value="Genomic_DNA"/>
</dbReference>
<reference evidence="4 5" key="1">
    <citation type="submission" date="2016-12" db="EMBL/GenBank/DDBJ databases">
        <authorList>
            <person name="Song W.-J."/>
            <person name="Kurnit D.M."/>
        </authorList>
    </citation>
    <scope>NUCLEOTIDE SEQUENCE [LARGE SCALE GENOMIC DNA]</scope>
    <source>
        <strain evidence="4 5">STM7296</strain>
    </source>
</reference>
<dbReference type="InterPro" id="IPR001509">
    <property type="entry name" value="Epimerase_deHydtase"/>
</dbReference>
<keyword evidence="1" id="KW-0521">NADP</keyword>
<evidence type="ECO:0000313" key="5">
    <source>
        <dbReference type="Proteomes" id="UP000187012"/>
    </source>
</evidence>
<keyword evidence="2" id="KW-0119">Carbohydrate metabolism</keyword>
<dbReference type="InterPro" id="IPR050005">
    <property type="entry name" value="DenD"/>
</dbReference>
<protein>
    <recommendedName>
        <fullName evidence="3">NAD-dependent epimerase/dehydratase domain-containing protein</fullName>
    </recommendedName>
</protein>
<dbReference type="Proteomes" id="UP000187012">
    <property type="component" value="Unassembled WGS sequence"/>
</dbReference>
<dbReference type="PANTHER" id="PTHR43103">
    <property type="entry name" value="NUCLEOSIDE-DIPHOSPHATE-SUGAR EPIMERASE"/>
    <property type="match status" value="1"/>
</dbReference>
<dbReference type="InterPro" id="IPR036291">
    <property type="entry name" value="NAD(P)-bd_dom_sf"/>
</dbReference>
<dbReference type="SUPFAM" id="SSF51735">
    <property type="entry name" value="NAD(P)-binding Rossmann-fold domains"/>
    <property type="match status" value="1"/>
</dbReference>
<feature type="domain" description="NAD-dependent epimerase/dehydratase" evidence="3">
    <location>
        <begin position="3"/>
        <end position="214"/>
    </location>
</feature>
<dbReference type="CDD" id="cd05238">
    <property type="entry name" value="Gne_like_SDR_e"/>
    <property type="match status" value="1"/>
</dbReference>
<dbReference type="RefSeq" id="WP_094777660.1">
    <property type="nucleotide sequence ID" value="NZ_CYGX02000003.1"/>
</dbReference>
<dbReference type="STRING" id="1247936.BN2475_30091"/>
<name>A0A1N7RJ66_9BURK</name>
<evidence type="ECO:0000259" key="3">
    <source>
        <dbReference type="Pfam" id="PF01370"/>
    </source>
</evidence>
<evidence type="ECO:0000256" key="2">
    <source>
        <dbReference type="ARBA" id="ARBA00023277"/>
    </source>
</evidence>
<dbReference type="Gene3D" id="3.40.50.720">
    <property type="entry name" value="NAD(P)-binding Rossmann-like Domain"/>
    <property type="match status" value="1"/>
</dbReference>
<gene>
    <name evidence="4" type="ORF">BN2475_30091</name>
</gene>
<sequence>MKILITGGAGFLGQRLARELLARGCVKDPHGAPQALTELVLLDVVRAGDFGDPRVRTEVGDIAERSVLERVIDDRTAAIFHLAAIVSGQAEADFDLGMRINLDASRLLLETCRQRGHRPRVVFTSSVAVYGGDLPDVVQNDTALNPQSSYGAQKAIAELLLNDYTRRGFVDGRVLRLPTISVRPGRPNAAASSFASGIIREPLNGETAVCPVAGSTRVWLLSPRQAIAGLIAGLELDSAALGNQRALNLPGISVSVDEMIAALREVAGDEVAKRIVREPDARIEKIVGSWPGRWDTTRAERLGMSGERSFADVIRSYIADEQVQMR</sequence>
<proteinExistence type="predicted"/>
<evidence type="ECO:0000313" key="4">
    <source>
        <dbReference type="EMBL" id="SIT35094.1"/>
    </source>
</evidence>
<dbReference type="Gene3D" id="3.90.25.10">
    <property type="entry name" value="UDP-galactose 4-epimerase, domain 1"/>
    <property type="match status" value="1"/>
</dbReference>
<evidence type="ECO:0000256" key="1">
    <source>
        <dbReference type="ARBA" id="ARBA00022857"/>
    </source>
</evidence>
<dbReference type="NCBIfam" id="NF043036">
    <property type="entry name" value="ErythonDh"/>
    <property type="match status" value="1"/>
</dbReference>
<dbReference type="AlphaFoldDB" id="A0A1N7RJ66"/>
<dbReference type="OrthoDB" id="9801056at2"/>
<keyword evidence="5" id="KW-1185">Reference proteome</keyword>
<dbReference type="PANTHER" id="PTHR43103:SF3">
    <property type="entry name" value="ADP-L-GLYCERO-D-MANNO-HEPTOSE-6-EPIMERASE"/>
    <property type="match status" value="1"/>
</dbReference>
<dbReference type="GO" id="GO:0016491">
    <property type="term" value="F:oxidoreductase activity"/>
    <property type="evidence" value="ECO:0007669"/>
    <property type="project" value="InterPro"/>
</dbReference>
<accession>A0A1N7RJ66</accession>